<dbReference type="Proteomes" id="UP000563151">
    <property type="component" value="Unassembled WGS sequence"/>
</dbReference>
<accession>A0A923EE28</accession>
<sequence>MVGIIFIGIISLYASYVIYKRMNNIKKGEFCNCGCSDCGLEIKCKNK</sequence>
<dbReference type="RefSeq" id="WP_111947448.1">
    <property type="nucleotide sequence ID" value="NZ_JAAZWO010000022.1"/>
</dbReference>
<proteinExistence type="predicted"/>
<keyword evidence="2" id="KW-1185">Reference proteome</keyword>
<evidence type="ECO:0000313" key="1">
    <source>
        <dbReference type="EMBL" id="MBC2399123.1"/>
    </source>
</evidence>
<evidence type="ECO:0000313" key="2">
    <source>
        <dbReference type="Proteomes" id="UP000563151"/>
    </source>
</evidence>
<comment type="caution">
    <text evidence="1">The sequence shown here is derived from an EMBL/GenBank/DDBJ whole genome shotgun (WGS) entry which is preliminary data.</text>
</comment>
<gene>
    <name evidence="1" type="ORF">HGG79_15260</name>
</gene>
<reference evidence="1 2" key="1">
    <citation type="submission" date="2020-04" db="EMBL/GenBank/DDBJ databases">
        <title>Genomic insights into acetone-butanol-ethanol (ABE) fermentation by sequencing solventogenic clostridia strains.</title>
        <authorList>
            <person name="Brown S."/>
        </authorList>
    </citation>
    <scope>NUCLEOTIDE SEQUENCE [LARGE SCALE GENOMIC DNA]</scope>
    <source>
        <strain evidence="1 2">DJ011</strain>
    </source>
</reference>
<organism evidence="1 2">
    <name type="scientific">Clostridium tetanomorphum</name>
    <dbReference type="NCBI Taxonomy" id="1553"/>
    <lineage>
        <taxon>Bacteria</taxon>
        <taxon>Bacillati</taxon>
        <taxon>Bacillota</taxon>
        <taxon>Clostridia</taxon>
        <taxon>Eubacteriales</taxon>
        <taxon>Clostridiaceae</taxon>
        <taxon>Clostridium</taxon>
    </lineage>
</organism>
<name>A0A923EE28_CLOTT</name>
<dbReference type="EMBL" id="JAAZWO010000022">
    <property type="protein sequence ID" value="MBC2399123.1"/>
    <property type="molecule type" value="Genomic_DNA"/>
</dbReference>
<protein>
    <submittedName>
        <fullName evidence="1">FeoB-associated Cys-rich membrane protein</fullName>
    </submittedName>
</protein>
<dbReference type="AlphaFoldDB" id="A0A923EE28"/>